<evidence type="ECO:0000256" key="1">
    <source>
        <dbReference type="ARBA" id="ARBA00006484"/>
    </source>
</evidence>
<dbReference type="SUPFAM" id="SSF51735">
    <property type="entry name" value="NAD(P)-binding Rossmann-fold domains"/>
    <property type="match status" value="1"/>
</dbReference>
<evidence type="ECO:0000256" key="2">
    <source>
        <dbReference type="ARBA" id="ARBA00023002"/>
    </source>
</evidence>
<comment type="caution">
    <text evidence="3">The sequence shown here is derived from an EMBL/GenBank/DDBJ whole genome shotgun (WGS) entry which is preliminary data.</text>
</comment>
<dbReference type="Pfam" id="PF00106">
    <property type="entry name" value="adh_short"/>
    <property type="match status" value="2"/>
</dbReference>
<feature type="non-terminal residue" evidence="3">
    <location>
        <position position="134"/>
    </location>
</feature>
<dbReference type="EMBL" id="BARW01028727">
    <property type="protein sequence ID" value="GAJ15406.1"/>
    <property type="molecule type" value="Genomic_DNA"/>
</dbReference>
<dbReference type="AlphaFoldDB" id="X1VJB8"/>
<keyword evidence="2" id="KW-0560">Oxidoreductase</keyword>
<protein>
    <recommendedName>
        <fullName evidence="4">Short-chain dehydrogenase/reductase SDR</fullName>
    </recommendedName>
</protein>
<name>X1VJB8_9ZZZZ</name>
<evidence type="ECO:0000313" key="3">
    <source>
        <dbReference type="EMBL" id="GAJ15406.1"/>
    </source>
</evidence>
<gene>
    <name evidence="3" type="ORF">S12H4_46323</name>
</gene>
<dbReference type="Gene3D" id="3.40.50.720">
    <property type="entry name" value="NAD(P)-binding Rossmann-like Domain"/>
    <property type="match status" value="1"/>
</dbReference>
<dbReference type="GO" id="GO:0016614">
    <property type="term" value="F:oxidoreductase activity, acting on CH-OH group of donors"/>
    <property type="evidence" value="ECO:0007669"/>
    <property type="project" value="UniProtKB-ARBA"/>
</dbReference>
<sequence>MINTGLKGKLVLVTGGNHGIGAATARAFSREGAKVFINYLRLSPKEYGGISEEEARKAKTPGIAYYHAMQTKSADEVVRDIREKGGECEAWETDLADPANIPKLYDRVEASFGKVDVLINNAAHDQPDTFVPQS</sequence>
<reference evidence="3" key="1">
    <citation type="journal article" date="2014" name="Front. Microbiol.">
        <title>High frequency of phylogenetically diverse reductive dehalogenase-homologous genes in deep subseafloor sedimentary metagenomes.</title>
        <authorList>
            <person name="Kawai M."/>
            <person name="Futagami T."/>
            <person name="Toyoda A."/>
            <person name="Takaki Y."/>
            <person name="Nishi S."/>
            <person name="Hori S."/>
            <person name="Arai W."/>
            <person name="Tsubouchi T."/>
            <person name="Morono Y."/>
            <person name="Uchiyama I."/>
            <person name="Ito T."/>
            <person name="Fujiyama A."/>
            <person name="Inagaki F."/>
            <person name="Takami H."/>
        </authorList>
    </citation>
    <scope>NUCLEOTIDE SEQUENCE</scope>
    <source>
        <strain evidence="3">Expedition CK06-06</strain>
    </source>
</reference>
<organism evidence="3">
    <name type="scientific">marine sediment metagenome</name>
    <dbReference type="NCBI Taxonomy" id="412755"/>
    <lineage>
        <taxon>unclassified sequences</taxon>
        <taxon>metagenomes</taxon>
        <taxon>ecological metagenomes</taxon>
    </lineage>
</organism>
<comment type="similarity">
    <text evidence="1">Belongs to the short-chain dehydrogenases/reductases (SDR) family.</text>
</comment>
<dbReference type="InterPro" id="IPR036291">
    <property type="entry name" value="NAD(P)-bd_dom_sf"/>
</dbReference>
<dbReference type="InterPro" id="IPR002347">
    <property type="entry name" value="SDR_fam"/>
</dbReference>
<accession>X1VJB8</accession>
<evidence type="ECO:0008006" key="4">
    <source>
        <dbReference type="Google" id="ProtNLM"/>
    </source>
</evidence>
<dbReference type="PANTHER" id="PTHR48107">
    <property type="entry name" value="NADPH-DEPENDENT ALDEHYDE REDUCTASE-LIKE PROTEIN, CHLOROPLASTIC-RELATED"/>
    <property type="match status" value="1"/>
</dbReference>
<proteinExistence type="inferred from homology"/>